<sequence>MGRKKKTLHDYAAEFGDLAVKRHLVEQQSSGERSLLEVLYCKACEIPVRVRRDRILEHLASARHYRNRRLVKTWDRKEVHVLPEMDPQPSSPGQLDSTAPLTLPSVQVSAGNHCSSTSVMSRLCTPSQVGPTVHSGAAPDGKGVASSRAPSVSVSRAQGAGLPALGPSRWLLPADCPSSGRSRPVGTGVGLALIGAASGCRALCRSLLEESCCHLLYVVEDHRWDVNGYFGQERLAHTRLLHTVDMDVALSDPRVAGVVVCSPPGDASPVVLRALRAGKGVFCEKLPSLDRFVAESCFEEAEIRGRPLVCGFYKRFDPALQYLHKRVNENDSLGRIQRISSITRLYPHPTVNRIKSSGGIFYSLAVHDIDVICWLLGERAPDTIFSLGHAFCAELAALNDADSISICMKFSSGAVASLDVSQHCSKSCDQRLEVHGSEGSLQMENKNPLGISDFSSSPAPRPQLAIDRFQDAYRELLRHFLRTLRGREAPFFTKEQYLWTVQVAAAAEQSWKNGSAVDLRSVVPDTATVKTEA</sequence>
<dbReference type="Gene3D" id="3.30.360.10">
    <property type="entry name" value="Dihydrodipicolinate Reductase, domain 2"/>
    <property type="match status" value="1"/>
</dbReference>
<dbReference type="InterPro" id="IPR036291">
    <property type="entry name" value="NAD(P)-bd_dom_sf"/>
</dbReference>
<accession>A0A0P7WJW2</accession>
<organism evidence="4 5">
    <name type="scientific">Scleropages formosus</name>
    <name type="common">Asian bonytongue</name>
    <name type="synonym">Osteoglossum formosum</name>
    <dbReference type="NCBI Taxonomy" id="113540"/>
    <lineage>
        <taxon>Eukaryota</taxon>
        <taxon>Metazoa</taxon>
        <taxon>Chordata</taxon>
        <taxon>Craniata</taxon>
        <taxon>Vertebrata</taxon>
        <taxon>Euteleostomi</taxon>
        <taxon>Actinopterygii</taxon>
        <taxon>Neopterygii</taxon>
        <taxon>Teleostei</taxon>
        <taxon>Osteoglossocephala</taxon>
        <taxon>Osteoglossomorpha</taxon>
        <taxon>Osteoglossiformes</taxon>
        <taxon>Osteoglossidae</taxon>
        <taxon>Scleropages</taxon>
    </lineage>
</organism>
<dbReference type="STRING" id="113540.ENSSFOP00015049391"/>
<protein>
    <recommendedName>
        <fullName evidence="3">GFO/IDH/MocA-like oxidoreductase domain-containing protein</fullName>
    </recommendedName>
</protein>
<reference evidence="4 5" key="1">
    <citation type="submission" date="2015-08" db="EMBL/GenBank/DDBJ databases">
        <title>The genome of the Asian arowana (Scleropages formosus).</title>
        <authorList>
            <person name="Tan M.H."/>
            <person name="Gan H.M."/>
            <person name="Croft L.J."/>
            <person name="Austin C.M."/>
        </authorList>
    </citation>
    <scope>NUCLEOTIDE SEQUENCE [LARGE SCALE GENOMIC DNA]</scope>
    <source>
        <strain evidence="4">Aro1</strain>
    </source>
</reference>
<evidence type="ECO:0000313" key="4">
    <source>
        <dbReference type="EMBL" id="KPP61462.1"/>
    </source>
</evidence>
<dbReference type="GO" id="GO:0016491">
    <property type="term" value="F:oxidoreductase activity"/>
    <property type="evidence" value="ECO:0007669"/>
    <property type="project" value="UniProtKB-KW"/>
</dbReference>
<comment type="similarity">
    <text evidence="1">Belongs to the Gfo/Idh/MocA family.</text>
</comment>
<proteinExistence type="inferred from homology"/>
<dbReference type="SUPFAM" id="SSF55347">
    <property type="entry name" value="Glyceraldehyde-3-phosphate dehydrogenase-like, C-terminal domain"/>
    <property type="match status" value="1"/>
</dbReference>
<feature type="domain" description="GFO/IDH/MocA-like oxidoreductase" evidence="3">
    <location>
        <begin position="326"/>
        <end position="441"/>
    </location>
</feature>
<dbReference type="Gene3D" id="3.40.50.720">
    <property type="entry name" value="NAD(P)-binding Rossmann-like Domain"/>
    <property type="match status" value="1"/>
</dbReference>
<evidence type="ECO:0000256" key="1">
    <source>
        <dbReference type="ARBA" id="ARBA00010928"/>
    </source>
</evidence>
<dbReference type="GO" id="GO:0005737">
    <property type="term" value="C:cytoplasm"/>
    <property type="evidence" value="ECO:0007669"/>
    <property type="project" value="TreeGrafter"/>
</dbReference>
<dbReference type="Proteomes" id="UP000034805">
    <property type="component" value="Unassembled WGS sequence"/>
</dbReference>
<evidence type="ECO:0000313" key="5">
    <source>
        <dbReference type="Proteomes" id="UP000034805"/>
    </source>
</evidence>
<gene>
    <name evidence="4" type="ORF">Z043_120436</name>
</gene>
<evidence type="ECO:0000256" key="2">
    <source>
        <dbReference type="ARBA" id="ARBA00023002"/>
    </source>
</evidence>
<dbReference type="EMBL" id="JARO02009577">
    <property type="protein sequence ID" value="KPP61462.1"/>
    <property type="molecule type" value="Genomic_DNA"/>
</dbReference>
<evidence type="ECO:0000259" key="3">
    <source>
        <dbReference type="Pfam" id="PF22725"/>
    </source>
</evidence>
<dbReference type="PANTHER" id="PTHR42840">
    <property type="entry name" value="NAD(P)-BINDING ROSSMANN-FOLD SUPERFAMILY PROTEIN-RELATED"/>
    <property type="match status" value="1"/>
</dbReference>
<comment type="caution">
    <text evidence="4">The sequence shown here is derived from an EMBL/GenBank/DDBJ whole genome shotgun (WGS) entry which is preliminary data.</text>
</comment>
<dbReference type="SUPFAM" id="SSF51735">
    <property type="entry name" value="NAD(P)-binding Rossmann-fold domains"/>
    <property type="match status" value="1"/>
</dbReference>
<dbReference type="GO" id="GO:0006740">
    <property type="term" value="P:NADPH regeneration"/>
    <property type="evidence" value="ECO:0007669"/>
    <property type="project" value="TreeGrafter"/>
</dbReference>
<name>A0A0P7WJW2_SCLFO</name>
<keyword evidence="2" id="KW-0560">Oxidoreductase</keyword>
<dbReference type="Pfam" id="PF22725">
    <property type="entry name" value="GFO_IDH_MocA_C3"/>
    <property type="match status" value="1"/>
</dbReference>
<dbReference type="PANTHER" id="PTHR42840:SF3">
    <property type="entry name" value="BINDING ROSSMANN FOLD OXIDOREDUCTASE, PUTATIVE (AFU_ORTHOLOGUE AFUA_2G10240)-RELATED"/>
    <property type="match status" value="1"/>
</dbReference>
<dbReference type="InterPro" id="IPR055170">
    <property type="entry name" value="GFO_IDH_MocA-like_dom"/>
</dbReference>
<dbReference type="AlphaFoldDB" id="A0A0P7WJW2"/>